<organism evidence="3 4">
    <name type="scientific">Stenotrophomonas nematodicola</name>
    <dbReference type="NCBI Taxonomy" id="2656746"/>
    <lineage>
        <taxon>Bacteria</taxon>
        <taxon>Pseudomonadati</taxon>
        <taxon>Pseudomonadota</taxon>
        <taxon>Gammaproteobacteria</taxon>
        <taxon>Lysobacterales</taxon>
        <taxon>Lysobacteraceae</taxon>
        <taxon>Stenotrophomonas</taxon>
    </lineage>
</organism>
<name>A0ABW7D125_9GAMM</name>
<proteinExistence type="predicted"/>
<comment type="caution">
    <text evidence="3">The sequence shown here is derived from an EMBL/GenBank/DDBJ whole genome shotgun (WGS) entry which is preliminary data.</text>
</comment>
<feature type="signal peptide" evidence="1">
    <location>
        <begin position="1"/>
        <end position="21"/>
    </location>
</feature>
<dbReference type="EMBL" id="JBHGCJ010000006">
    <property type="protein sequence ID" value="MFG6109519.1"/>
    <property type="molecule type" value="Genomic_DNA"/>
</dbReference>
<dbReference type="Gene3D" id="3.30.2420.10">
    <property type="entry name" value="TonB"/>
    <property type="match status" value="1"/>
</dbReference>
<feature type="domain" description="TonB C-terminal" evidence="2">
    <location>
        <begin position="144"/>
        <end position="188"/>
    </location>
</feature>
<dbReference type="InterPro" id="IPR037682">
    <property type="entry name" value="TonB_C"/>
</dbReference>
<accession>A0ABW7D125</accession>
<dbReference type="Proteomes" id="UP001605261">
    <property type="component" value="Unassembled WGS sequence"/>
</dbReference>
<dbReference type="RefSeq" id="WP_394163194.1">
    <property type="nucleotide sequence ID" value="NZ_JBHGCJ010000006.1"/>
</dbReference>
<keyword evidence="4" id="KW-1185">Reference proteome</keyword>
<gene>
    <name evidence="3" type="ORF">ACEU0G_003532</name>
</gene>
<keyword evidence="1" id="KW-0732">Signal</keyword>
<reference evidence="3 4" key="1">
    <citation type="submission" date="2024-09" db="EMBL/GenBank/DDBJ databases">
        <authorList>
            <consortium name="All-Russian atlas of soil microorganisms"/>
            <consortium name="as a basis for the search for new antimicrobial producers and enzymes with unique properties"/>
            <person name="Sokolova E.A."/>
            <person name="Voronina E.N."/>
        </authorList>
    </citation>
    <scope>NUCLEOTIDE SEQUENCE [LARGE SCALE GENOMIC DNA]</scope>
    <source>
        <strain evidence="3 4">AF-22b-331.1</strain>
    </source>
</reference>
<evidence type="ECO:0000313" key="3">
    <source>
        <dbReference type="EMBL" id="MFG6109519.1"/>
    </source>
</evidence>
<evidence type="ECO:0000256" key="1">
    <source>
        <dbReference type="SAM" id="SignalP"/>
    </source>
</evidence>
<protein>
    <submittedName>
        <fullName evidence="3">Energy transducer TonB</fullName>
    </submittedName>
</protein>
<feature type="chain" id="PRO_5046323680" evidence="1">
    <location>
        <begin position="22"/>
        <end position="209"/>
    </location>
</feature>
<sequence length="209" mass="22288">MSTIKVLASTALLSFTFSTLAQNVVTQAEDVSNDLGGVDLNDGISRKQANVMANYYCHLYVPGCGAVSEAKSVHARWEVSVETGVAARLHADAIYIEKHTGRASWGSGPSIFLRDVMGSPRPAPKPLNATLKALSGDDAASAMKIQFSVSPSGSTANHHFLRSSGDVKCDLSARRSVESWRFPPREAQVTLVASSKRCMADGAGRSHPR</sequence>
<evidence type="ECO:0000259" key="2">
    <source>
        <dbReference type="Pfam" id="PF03544"/>
    </source>
</evidence>
<dbReference type="Pfam" id="PF03544">
    <property type="entry name" value="TonB_C"/>
    <property type="match status" value="1"/>
</dbReference>
<evidence type="ECO:0000313" key="4">
    <source>
        <dbReference type="Proteomes" id="UP001605261"/>
    </source>
</evidence>
<dbReference type="SUPFAM" id="SSF74653">
    <property type="entry name" value="TolA/TonB C-terminal domain"/>
    <property type="match status" value="1"/>
</dbReference>